<dbReference type="SUPFAM" id="SSF55282">
    <property type="entry name" value="RL5-like"/>
    <property type="match status" value="1"/>
</dbReference>
<accession>A0A150IRD5</accession>
<dbReference type="GO" id="GO:0005840">
    <property type="term" value="C:ribosome"/>
    <property type="evidence" value="ECO:0007669"/>
    <property type="project" value="UniProtKB-KW"/>
</dbReference>
<evidence type="ECO:0000313" key="12">
    <source>
        <dbReference type="Proteomes" id="UP000075578"/>
    </source>
</evidence>
<feature type="domain" description="Large ribosomal subunit protein uL5 N-terminal" evidence="9">
    <location>
        <begin position="10"/>
        <end position="63"/>
    </location>
</feature>
<dbReference type="GO" id="GO:1990904">
    <property type="term" value="C:ribonucleoprotein complex"/>
    <property type="evidence" value="ECO:0007669"/>
    <property type="project" value="UniProtKB-KW"/>
</dbReference>
<keyword evidence="2 7" id="KW-0820">tRNA-binding</keyword>
<organism evidence="11 12">
    <name type="scientific">Candidatus Methanofastidiosum methylothiophilum</name>
    <dbReference type="NCBI Taxonomy" id="1705564"/>
    <lineage>
        <taxon>Archaea</taxon>
        <taxon>Methanobacteriati</taxon>
        <taxon>Methanobacteriota</taxon>
        <taxon>Stenosarchaea group</taxon>
        <taxon>Candidatus Methanofastidiosia</taxon>
        <taxon>Candidatus Methanofastidiosales</taxon>
        <taxon>Candidatus Methanofastidiosaceae</taxon>
        <taxon>Candidatus Methanofastidiosum</taxon>
    </lineage>
</organism>
<sequence>MENILKTWENPMRKPYMSKVTVNIGVGESGERLEKARGLLEFLTGQSPVKNNARQTNKDFGIRKGEPIAVSVTLRGERAKKFLMRTLEALEFNLKERNFDVHGNFSFGIKEHIDLPDVQYDPDVGIFGMDVCVNLQKRGFRVKERKIKKSHIPRRHQLTKEEGMLFAKQEFGVNII</sequence>
<dbReference type="HAMAP" id="MF_01333_A">
    <property type="entry name" value="Ribosomal_uL5_A"/>
    <property type="match status" value="1"/>
</dbReference>
<keyword evidence="5 7" id="KW-0689">Ribosomal protein</keyword>
<evidence type="ECO:0000259" key="9">
    <source>
        <dbReference type="Pfam" id="PF00281"/>
    </source>
</evidence>
<dbReference type="InterPro" id="IPR022803">
    <property type="entry name" value="Ribosomal_uL5_dom_sf"/>
</dbReference>
<dbReference type="Pfam" id="PF00673">
    <property type="entry name" value="Ribosomal_L5_C"/>
    <property type="match status" value="1"/>
</dbReference>
<evidence type="ECO:0000259" key="10">
    <source>
        <dbReference type="Pfam" id="PF00673"/>
    </source>
</evidence>
<dbReference type="GO" id="GO:0000049">
    <property type="term" value="F:tRNA binding"/>
    <property type="evidence" value="ECO:0007669"/>
    <property type="project" value="UniProtKB-UniRule"/>
</dbReference>
<proteinExistence type="inferred from homology"/>
<dbReference type="Gene3D" id="3.30.1440.10">
    <property type="match status" value="1"/>
</dbReference>
<name>A0A150IRD5_9EURY</name>
<dbReference type="PATRIC" id="fig|1705564.3.peg.1790"/>
<evidence type="ECO:0000256" key="4">
    <source>
        <dbReference type="ARBA" id="ARBA00022884"/>
    </source>
</evidence>
<dbReference type="InterPro" id="IPR022804">
    <property type="entry name" value="Ribosomal_uL5_arc"/>
</dbReference>
<evidence type="ECO:0000256" key="2">
    <source>
        <dbReference type="ARBA" id="ARBA00022555"/>
    </source>
</evidence>
<comment type="similarity">
    <text evidence="1 7 8">Belongs to the universal ribosomal protein uL5 family.</text>
</comment>
<protein>
    <recommendedName>
        <fullName evidence="7">Large ribosomal subunit protein uL5</fullName>
    </recommendedName>
</protein>
<reference evidence="11 12" key="1">
    <citation type="journal article" date="2016" name="ISME J.">
        <title>Chasing the elusive Euryarchaeota class WSA2: genomes reveal a uniquely fastidious methyl-reducing methanogen.</title>
        <authorList>
            <person name="Nobu M.K."/>
            <person name="Narihiro T."/>
            <person name="Kuroda K."/>
            <person name="Mei R."/>
            <person name="Liu W.T."/>
        </authorList>
    </citation>
    <scope>NUCLEOTIDE SEQUENCE [LARGE SCALE GENOMIC DNA]</scope>
    <source>
        <strain evidence="11">U1lsi0528_Bin089</strain>
    </source>
</reference>
<keyword evidence="3 7" id="KW-0699">rRNA-binding</keyword>
<dbReference type="InterPro" id="IPR031309">
    <property type="entry name" value="Ribosomal_uL5_C"/>
</dbReference>
<dbReference type="InterPro" id="IPR057266">
    <property type="entry name" value="Ribosomal_uL5_euk/arc-type"/>
</dbReference>
<gene>
    <name evidence="7 11" type="primary">rpl5</name>
    <name evidence="11" type="ORF">AMQ74_01675</name>
</gene>
<dbReference type="PIRSF" id="PIRSF002161">
    <property type="entry name" value="Ribosomal_L5"/>
    <property type="match status" value="1"/>
</dbReference>
<dbReference type="FunFam" id="3.30.1440.10:FF:000002">
    <property type="entry name" value="60S ribosomal protein L11"/>
    <property type="match status" value="1"/>
</dbReference>
<keyword evidence="6 7" id="KW-0687">Ribonucleoprotein</keyword>
<dbReference type="GO" id="GO:0019843">
    <property type="term" value="F:rRNA binding"/>
    <property type="evidence" value="ECO:0007669"/>
    <property type="project" value="UniProtKB-UniRule"/>
</dbReference>
<dbReference type="GO" id="GO:0003735">
    <property type="term" value="F:structural constituent of ribosome"/>
    <property type="evidence" value="ECO:0007669"/>
    <property type="project" value="InterPro"/>
</dbReference>
<evidence type="ECO:0000256" key="5">
    <source>
        <dbReference type="ARBA" id="ARBA00022980"/>
    </source>
</evidence>
<dbReference type="Pfam" id="PF00281">
    <property type="entry name" value="Ribosomal_L5"/>
    <property type="match status" value="1"/>
</dbReference>
<evidence type="ECO:0000256" key="7">
    <source>
        <dbReference type="HAMAP-Rule" id="MF_01333"/>
    </source>
</evidence>
<dbReference type="PANTHER" id="PTHR11994">
    <property type="entry name" value="60S RIBOSOMAL PROTEIN L11-RELATED"/>
    <property type="match status" value="1"/>
</dbReference>
<dbReference type="GO" id="GO:0006412">
    <property type="term" value="P:translation"/>
    <property type="evidence" value="ECO:0007669"/>
    <property type="project" value="UniProtKB-UniRule"/>
</dbReference>
<comment type="function">
    <text evidence="7">This is 1 of the proteins that bind and probably mediate the attachment of the 5S RNA into the large ribosomal subunit, where it forms part of the central protuberance. In the 70S ribosome it contacts protein S13 of the 30S subunit (bridge B1b), connecting the 2 subunits; this bridge is implicated in subunit movement. May contact the P site tRNA; the 5S rRNA and some of its associated proteins might help stabilize positioning of ribosome-bound tRNAs.</text>
</comment>
<dbReference type="InterPro" id="IPR002132">
    <property type="entry name" value="Ribosomal_uL5"/>
</dbReference>
<dbReference type="Proteomes" id="UP000075578">
    <property type="component" value="Unassembled WGS sequence"/>
</dbReference>
<evidence type="ECO:0000256" key="8">
    <source>
        <dbReference type="RuleBase" id="RU003930"/>
    </source>
</evidence>
<evidence type="ECO:0000256" key="3">
    <source>
        <dbReference type="ARBA" id="ARBA00022730"/>
    </source>
</evidence>
<comment type="caution">
    <text evidence="11">The sequence shown here is derived from an EMBL/GenBank/DDBJ whole genome shotgun (WGS) entry which is preliminary data.</text>
</comment>
<comment type="subunit">
    <text evidence="7">Part of the 50S ribosomal subunit; contacts the 5S rRNA and probably tRNA. Forms a bridge to the 30S subunit in the 70S ribosome.</text>
</comment>
<evidence type="ECO:0000256" key="1">
    <source>
        <dbReference type="ARBA" id="ARBA00008553"/>
    </source>
</evidence>
<evidence type="ECO:0000313" key="11">
    <source>
        <dbReference type="EMBL" id="KYC47536.1"/>
    </source>
</evidence>
<feature type="domain" description="Large ribosomal subunit protein uL5 C-terminal" evidence="10">
    <location>
        <begin position="67"/>
        <end position="166"/>
    </location>
</feature>
<dbReference type="InterPro" id="IPR031310">
    <property type="entry name" value="Ribosomal_uL5_N"/>
</dbReference>
<dbReference type="EMBL" id="LNGD01000156">
    <property type="protein sequence ID" value="KYC47536.1"/>
    <property type="molecule type" value="Genomic_DNA"/>
</dbReference>
<dbReference type="NCBIfam" id="NF003258">
    <property type="entry name" value="PRK04219.1"/>
    <property type="match status" value="1"/>
</dbReference>
<dbReference type="AlphaFoldDB" id="A0A150IRD5"/>
<keyword evidence="4 7" id="KW-0694">RNA-binding</keyword>
<evidence type="ECO:0000256" key="6">
    <source>
        <dbReference type="ARBA" id="ARBA00023274"/>
    </source>
</evidence>